<organism evidence="1 2">
    <name type="scientific">Pleurodeles waltl</name>
    <name type="common">Iberian ribbed newt</name>
    <dbReference type="NCBI Taxonomy" id="8319"/>
    <lineage>
        <taxon>Eukaryota</taxon>
        <taxon>Metazoa</taxon>
        <taxon>Chordata</taxon>
        <taxon>Craniata</taxon>
        <taxon>Vertebrata</taxon>
        <taxon>Euteleostomi</taxon>
        <taxon>Amphibia</taxon>
        <taxon>Batrachia</taxon>
        <taxon>Caudata</taxon>
        <taxon>Salamandroidea</taxon>
        <taxon>Salamandridae</taxon>
        <taxon>Pleurodelinae</taxon>
        <taxon>Pleurodeles</taxon>
    </lineage>
</organism>
<keyword evidence="2" id="KW-1185">Reference proteome</keyword>
<dbReference type="Proteomes" id="UP001066276">
    <property type="component" value="Chromosome 3_2"/>
</dbReference>
<sequence>MAHRHVSNREGAHVGEAPWPSASTCIGLTQVCRRARRAHVAAMLVEGPLMCAHTWEPLGKIFSFPVCFTVLVASVNGPSGLAAQRDKHMLVAEYGENCHCTAPCLFYNFTDVATLVTLASNKVTENLGGSLQPQTDALHGFAQSINHA</sequence>
<protein>
    <submittedName>
        <fullName evidence="1">Uncharacterized protein</fullName>
    </submittedName>
</protein>
<evidence type="ECO:0000313" key="1">
    <source>
        <dbReference type="EMBL" id="KAJ1175217.1"/>
    </source>
</evidence>
<reference evidence="1" key="1">
    <citation type="journal article" date="2022" name="bioRxiv">
        <title>Sequencing and chromosome-scale assembly of the giantPleurodeles waltlgenome.</title>
        <authorList>
            <person name="Brown T."/>
            <person name="Elewa A."/>
            <person name="Iarovenko S."/>
            <person name="Subramanian E."/>
            <person name="Araus A.J."/>
            <person name="Petzold A."/>
            <person name="Susuki M."/>
            <person name="Suzuki K.-i.T."/>
            <person name="Hayashi T."/>
            <person name="Toyoda A."/>
            <person name="Oliveira C."/>
            <person name="Osipova E."/>
            <person name="Leigh N.D."/>
            <person name="Simon A."/>
            <person name="Yun M.H."/>
        </authorList>
    </citation>
    <scope>NUCLEOTIDE SEQUENCE</scope>
    <source>
        <strain evidence="1">20211129_DDA</strain>
        <tissue evidence="1">Liver</tissue>
    </source>
</reference>
<gene>
    <name evidence="1" type="ORF">NDU88_000508</name>
</gene>
<evidence type="ECO:0000313" key="2">
    <source>
        <dbReference type="Proteomes" id="UP001066276"/>
    </source>
</evidence>
<proteinExistence type="predicted"/>
<accession>A0AAV7THG5</accession>
<comment type="caution">
    <text evidence="1">The sequence shown here is derived from an EMBL/GenBank/DDBJ whole genome shotgun (WGS) entry which is preliminary data.</text>
</comment>
<name>A0AAV7THG5_PLEWA</name>
<dbReference type="AlphaFoldDB" id="A0AAV7THG5"/>
<dbReference type="EMBL" id="JANPWB010000006">
    <property type="protein sequence ID" value="KAJ1175217.1"/>
    <property type="molecule type" value="Genomic_DNA"/>
</dbReference>